<accession>A0ABQ5FTS3</accession>
<feature type="compositionally biased region" description="Polar residues" evidence="1">
    <location>
        <begin position="267"/>
        <end position="278"/>
    </location>
</feature>
<reference evidence="2" key="2">
    <citation type="submission" date="2022-01" db="EMBL/GenBank/DDBJ databases">
        <authorList>
            <person name="Yamashiro T."/>
            <person name="Shiraishi A."/>
            <person name="Satake H."/>
            <person name="Nakayama K."/>
        </authorList>
    </citation>
    <scope>NUCLEOTIDE SEQUENCE</scope>
</reference>
<sequence length="314" mass="36626">MYHRTGGFTGHEREVHMSLVSRLIYEGRVIDSTFLDDQPNLRPAFVAIGFDCLLDINKKIFPIFVLQFYQSVRIIRKLNGTISIAFIINNFEITLTLEEFARILKIPCQGVYSSLIRDALFYERTQLKTQKMKGVDTFLDPFQMILFEPKTHLKKWEIILSENVISLTRNKDHPNACLCYMLYCLTIEKPFNLAYYIPHRMVSVTKSADMTLPYGMLLTRLFEHVRVNHPYSFSNELYLLDQVMIPLSEKRVFRFKHEGKRPRLLTPTPSNSESFDSPSPTPYQGMENDPVNNFTLDPIRYINQLPPIERGESP</sequence>
<organism evidence="2 3">
    <name type="scientific">Tanacetum coccineum</name>
    <dbReference type="NCBI Taxonomy" id="301880"/>
    <lineage>
        <taxon>Eukaryota</taxon>
        <taxon>Viridiplantae</taxon>
        <taxon>Streptophyta</taxon>
        <taxon>Embryophyta</taxon>
        <taxon>Tracheophyta</taxon>
        <taxon>Spermatophyta</taxon>
        <taxon>Magnoliopsida</taxon>
        <taxon>eudicotyledons</taxon>
        <taxon>Gunneridae</taxon>
        <taxon>Pentapetalae</taxon>
        <taxon>asterids</taxon>
        <taxon>campanulids</taxon>
        <taxon>Asterales</taxon>
        <taxon>Asteraceae</taxon>
        <taxon>Asteroideae</taxon>
        <taxon>Anthemideae</taxon>
        <taxon>Anthemidinae</taxon>
        <taxon>Tanacetum</taxon>
    </lineage>
</organism>
<evidence type="ECO:0000313" key="3">
    <source>
        <dbReference type="Proteomes" id="UP001151760"/>
    </source>
</evidence>
<keyword evidence="3" id="KW-1185">Reference proteome</keyword>
<evidence type="ECO:0000313" key="2">
    <source>
        <dbReference type="EMBL" id="GJT66763.1"/>
    </source>
</evidence>
<dbReference type="EMBL" id="BQNB010017745">
    <property type="protein sequence ID" value="GJT66763.1"/>
    <property type="molecule type" value="Genomic_DNA"/>
</dbReference>
<gene>
    <name evidence="2" type="ORF">Tco_1018243</name>
</gene>
<dbReference type="Proteomes" id="UP001151760">
    <property type="component" value="Unassembled WGS sequence"/>
</dbReference>
<reference evidence="2" key="1">
    <citation type="journal article" date="2022" name="Int. J. Mol. Sci.">
        <title>Draft Genome of Tanacetum Coccineum: Genomic Comparison of Closely Related Tanacetum-Family Plants.</title>
        <authorList>
            <person name="Yamashiro T."/>
            <person name="Shiraishi A."/>
            <person name="Nakayama K."/>
            <person name="Satake H."/>
        </authorList>
    </citation>
    <scope>NUCLEOTIDE SEQUENCE</scope>
</reference>
<name>A0ABQ5FTS3_9ASTR</name>
<comment type="caution">
    <text evidence="2">The sequence shown here is derived from an EMBL/GenBank/DDBJ whole genome shotgun (WGS) entry which is preliminary data.</text>
</comment>
<proteinExistence type="predicted"/>
<feature type="region of interest" description="Disordered" evidence="1">
    <location>
        <begin position="263"/>
        <end position="290"/>
    </location>
</feature>
<evidence type="ECO:0000256" key="1">
    <source>
        <dbReference type="SAM" id="MobiDB-lite"/>
    </source>
</evidence>
<protein>
    <submittedName>
        <fullName evidence="2">Uncharacterized protein</fullName>
    </submittedName>
</protein>